<dbReference type="PANTHER" id="PTHR47985">
    <property type="entry name" value="OS07G0668900 PROTEIN"/>
    <property type="match status" value="1"/>
</dbReference>
<dbReference type="SUPFAM" id="SSF56112">
    <property type="entry name" value="Protein kinase-like (PK-like)"/>
    <property type="match status" value="1"/>
</dbReference>
<keyword evidence="2" id="KW-0808">Transferase</keyword>
<organism evidence="6 7">
    <name type="scientific">Castilleja foliolosa</name>
    <dbReference type="NCBI Taxonomy" id="1961234"/>
    <lineage>
        <taxon>Eukaryota</taxon>
        <taxon>Viridiplantae</taxon>
        <taxon>Streptophyta</taxon>
        <taxon>Embryophyta</taxon>
        <taxon>Tracheophyta</taxon>
        <taxon>Spermatophyta</taxon>
        <taxon>Magnoliopsida</taxon>
        <taxon>eudicotyledons</taxon>
        <taxon>Gunneridae</taxon>
        <taxon>Pentapetalae</taxon>
        <taxon>asterids</taxon>
        <taxon>lamiids</taxon>
        <taxon>Lamiales</taxon>
        <taxon>Orobanchaceae</taxon>
        <taxon>Pedicularideae</taxon>
        <taxon>Castillejinae</taxon>
        <taxon>Castilleja</taxon>
    </lineage>
</organism>
<dbReference type="InterPro" id="IPR000719">
    <property type="entry name" value="Prot_kinase_dom"/>
</dbReference>
<reference evidence="7" key="1">
    <citation type="journal article" date="2024" name="IScience">
        <title>Strigolactones Initiate the Formation of Haustorium-like Structures in Castilleja.</title>
        <authorList>
            <person name="Buerger M."/>
            <person name="Peterson D."/>
            <person name="Chory J."/>
        </authorList>
    </citation>
    <scope>NUCLEOTIDE SEQUENCE [LARGE SCALE GENOMIC DNA]</scope>
</reference>
<feature type="domain" description="Protein kinase" evidence="5">
    <location>
        <begin position="1"/>
        <end position="177"/>
    </location>
</feature>
<evidence type="ECO:0000256" key="1">
    <source>
        <dbReference type="ARBA" id="ARBA00004193"/>
    </source>
</evidence>
<dbReference type="Pfam" id="PF07714">
    <property type="entry name" value="PK_Tyr_Ser-Thr"/>
    <property type="match status" value="1"/>
</dbReference>
<evidence type="ECO:0000256" key="2">
    <source>
        <dbReference type="ARBA" id="ARBA00022527"/>
    </source>
</evidence>
<evidence type="ECO:0000313" key="6">
    <source>
        <dbReference type="EMBL" id="KAL3634522.1"/>
    </source>
</evidence>
<dbReference type="PROSITE" id="PS50011">
    <property type="entry name" value="PROTEIN_KINASE_DOM"/>
    <property type="match status" value="1"/>
</dbReference>
<dbReference type="InterPro" id="IPR001245">
    <property type="entry name" value="Ser-Thr/Tyr_kinase_cat_dom"/>
</dbReference>
<keyword evidence="7" id="KW-1185">Reference proteome</keyword>
<dbReference type="PANTHER" id="PTHR47985:SF44">
    <property type="entry name" value="SERINE_THREONINE-PROTEIN KINASE PBS1"/>
    <property type="match status" value="1"/>
</dbReference>
<gene>
    <name evidence="6" type="ORF">CASFOL_021576</name>
</gene>
<name>A0ABD3CYI1_9LAMI</name>
<accession>A0ABD3CYI1</accession>
<comment type="subcellular location">
    <subcellularLocation>
        <location evidence="1">Cell membrane</location>
        <topology evidence="1">Lipid-anchor</topology>
    </subcellularLocation>
</comment>
<evidence type="ECO:0000256" key="4">
    <source>
        <dbReference type="ARBA" id="ARBA00023288"/>
    </source>
</evidence>
<keyword evidence="3" id="KW-0472">Membrane</keyword>
<keyword evidence="4" id="KW-0449">Lipoprotein</keyword>
<dbReference type="EMBL" id="JAVIJP010000028">
    <property type="protein sequence ID" value="KAL3634522.1"/>
    <property type="molecule type" value="Genomic_DNA"/>
</dbReference>
<evidence type="ECO:0000313" key="7">
    <source>
        <dbReference type="Proteomes" id="UP001632038"/>
    </source>
</evidence>
<dbReference type="Gene3D" id="1.10.510.10">
    <property type="entry name" value="Transferase(Phosphotransferase) domain 1"/>
    <property type="match status" value="1"/>
</dbReference>
<dbReference type="GO" id="GO:0005886">
    <property type="term" value="C:plasma membrane"/>
    <property type="evidence" value="ECO:0007669"/>
    <property type="project" value="UniProtKB-SubCell"/>
</dbReference>
<dbReference type="GO" id="GO:0004674">
    <property type="term" value="F:protein serine/threonine kinase activity"/>
    <property type="evidence" value="ECO:0007669"/>
    <property type="project" value="UniProtKB-KW"/>
</dbReference>
<keyword evidence="2" id="KW-0418">Kinase</keyword>
<sequence length="201" mass="22172">MRIGHDVAKGLSYLHNEATPKVIFRVLKPTNVLLNEWFHAKISDFGIALTVPAGAQSSTVVTTEPMGTIPYAAPEATLTNSVSLKSDVFSFGVVLLEIIHGSVPIDPKYPRLVAEWVLKPENLDRVPNPEMNGRFIEAELVKAMKLVTRCMKKKPVLRPDMSVVERGMRNLCGEPNVEWPVEINIEVEQAGSSSSSARTHD</sequence>
<dbReference type="InterPro" id="IPR011009">
    <property type="entry name" value="Kinase-like_dom_sf"/>
</dbReference>
<evidence type="ECO:0000259" key="5">
    <source>
        <dbReference type="PROSITE" id="PS50011"/>
    </source>
</evidence>
<proteinExistence type="predicted"/>
<dbReference type="AlphaFoldDB" id="A0ABD3CYI1"/>
<dbReference type="Proteomes" id="UP001632038">
    <property type="component" value="Unassembled WGS sequence"/>
</dbReference>
<protein>
    <recommendedName>
        <fullName evidence="5">Protein kinase domain-containing protein</fullName>
    </recommendedName>
</protein>
<comment type="caution">
    <text evidence="6">The sequence shown here is derived from an EMBL/GenBank/DDBJ whole genome shotgun (WGS) entry which is preliminary data.</text>
</comment>
<evidence type="ECO:0000256" key="3">
    <source>
        <dbReference type="ARBA" id="ARBA00023136"/>
    </source>
</evidence>
<keyword evidence="2" id="KW-0723">Serine/threonine-protein kinase</keyword>